<name>A0A139AWD4_GONPJ</name>
<accession>A0A139AWD4</accession>
<protein>
    <submittedName>
        <fullName evidence="1">Uncharacterized protein</fullName>
    </submittedName>
</protein>
<dbReference type="EMBL" id="KQ965734">
    <property type="protein sequence ID" value="KXS21046.1"/>
    <property type="molecule type" value="Genomic_DNA"/>
</dbReference>
<dbReference type="SUPFAM" id="SSF53474">
    <property type="entry name" value="alpha/beta-Hydrolases"/>
    <property type="match status" value="1"/>
</dbReference>
<dbReference type="InterPro" id="IPR029058">
    <property type="entry name" value="AB_hydrolase_fold"/>
</dbReference>
<organism evidence="1 2">
    <name type="scientific">Gonapodya prolifera (strain JEL478)</name>
    <name type="common">Monoblepharis prolifera</name>
    <dbReference type="NCBI Taxonomy" id="1344416"/>
    <lineage>
        <taxon>Eukaryota</taxon>
        <taxon>Fungi</taxon>
        <taxon>Fungi incertae sedis</taxon>
        <taxon>Chytridiomycota</taxon>
        <taxon>Chytridiomycota incertae sedis</taxon>
        <taxon>Monoblepharidomycetes</taxon>
        <taxon>Monoblepharidales</taxon>
        <taxon>Gonapodyaceae</taxon>
        <taxon>Gonapodya</taxon>
    </lineage>
</organism>
<evidence type="ECO:0000313" key="2">
    <source>
        <dbReference type="Proteomes" id="UP000070544"/>
    </source>
</evidence>
<reference evidence="1 2" key="1">
    <citation type="journal article" date="2015" name="Genome Biol. Evol.">
        <title>Phylogenomic analyses indicate that early fungi evolved digesting cell walls of algal ancestors of land plants.</title>
        <authorList>
            <person name="Chang Y."/>
            <person name="Wang S."/>
            <person name="Sekimoto S."/>
            <person name="Aerts A.L."/>
            <person name="Choi C."/>
            <person name="Clum A."/>
            <person name="LaButti K.M."/>
            <person name="Lindquist E.A."/>
            <person name="Yee Ngan C."/>
            <person name="Ohm R.A."/>
            <person name="Salamov A.A."/>
            <person name="Grigoriev I.V."/>
            <person name="Spatafora J.W."/>
            <person name="Berbee M.L."/>
        </authorList>
    </citation>
    <scope>NUCLEOTIDE SEQUENCE [LARGE SCALE GENOMIC DNA]</scope>
    <source>
        <strain evidence="1 2">JEL478</strain>
    </source>
</reference>
<dbReference type="Proteomes" id="UP000070544">
    <property type="component" value="Unassembled WGS sequence"/>
</dbReference>
<sequence>MGAWVALKSLEQSQVIQLRGLKPPITTASPVSLASFTSLAGTSLFTDRIIASLPNRDTLSESVVYRPSRYGEPYPYSLALLSDAAKHRIAPDGLDLEGPDSAVVAALSPSPDLPPFCTEHHVHQPQECPTPPSQAFHFLHGSQDLDVSPSDSFHLAKACSKMYSTCDGPVQSRVVIVDEADHRLSDPRSLSALEAVLKRVGADSIQAGAVSVT</sequence>
<evidence type="ECO:0000313" key="1">
    <source>
        <dbReference type="EMBL" id="KXS21046.1"/>
    </source>
</evidence>
<gene>
    <name evidence="1" type="ORF">M427DRAFT_51979</name>
</gene>
<keyword evidence="2" id="KW-1185">Reference proteome</keyword>
<dbReference type="AlphaFoldDB" id="A0A139AWD4"/>
<proteinExistence type="predicted"/>
<dbReference type="Gene3D" id="3.40.50.1820">
    <property type="entry name" value="alpha/beta hydrolase"/>
    <property type="match status" value="1"/>
</dbReference>